<dbReference type="Pfam" id="PF07678">
    <property type="entry name" value="TED_complement"/>
    <property type="match status" value="1"/>
</dbReference>
<dbReference type="EMBL" id="GBXM01059962">
    <property type="protein sequence ID" value="JAH48615.1"/>
    <property type="molecule type" value="Transcribed_RNA"/>
</dbReference>
<feature type="domain" description="Alpha-macroglobulin-like TED" evidence="1">
    <location>
        <begin position="3"/>
        <end position="62"/>
    </location>
</feature>
<evidence type="ECO:0000259" key="1">
    <source>
        <dbReference type="Pfam" id="PF07678"/>
    </source>
</evidence>
<reference evidence="2" key="1">
    <citation type="submission" date="2014-11" db="EMBL/GenBank/DDBJ databases">
        <authorList>
            <person name="Amaro Gonzalez C."/>
        </authorList>
    </citation>
    <scope>NUCLEOTIDE SEQUENCE</scope>
</reference>
<sequence length="63" mass="7171">MGHLIAQPNGNAETIMIGITGPVITTHYLDKTNQWEKVGLEHRAEAINFIEMGYTKLLEYRNQ</sequence>
<evidence type="ECO:0000313" key="2">
    <source>
        <dbReference type="EMBL" id="JAH48615.1"/>
    </source>
</evidence>
<reference evidence="2" key="2">
    <citation type="journal article" date="2015" name="Fish Shellfish Immunol.">
        <title>Early steps in the European eel (Anguilla anguilla)-Vibrio vulnificus interaction in the gills: Role of the RtxA13 toxin.</title>
        <authorList>
            <person name="Callol A."/>
            <person name="Pajuelo D."/>
            <person name="Ebbesson L."/>
            <person name="Teles M."/>
            <person name="MacKenzie S."/>
            <person name="Amaro C."/>
        </authorList>
    </citation>
    <scope>NUCLEOTIDE SEQUENCE</scope>
</reference>
<name>A0A0E9T6N7_ANGAN</name>
<dbReference type="InterPro" id="IPR008930">
    <property type="entry name" value="Terpenoid_cyclase/PrenylTrfase"/>
</dbReference>
<proteinExistence type="predicted"/>
<dbReference type="GO" id="GO:0005615">
    <property type="term" value="C:extracellular space"/>
    <property type="evidence" value="ECO:0007669"/>
    <property type="project" value="InterPro"/>
</dbReference>
<organism evidence="2">
    <name type="scientific">Anguilla anguilla</name>
    <name type="common">European freshwater eel</name>
    <name type="synonym">Muraena anguilla</name>
    <dbReference type="NCBI Taxonomy" id="7936"/>
    <lineage>
        <taxon>Eukaryota</taxon>
        <taxon>Metazoa</taxon>
        <taxon>Chordata</taxon>
        <taxon>Craniata</taxon>
        <taxon>Vertebrata</taxon>
        <taxon>Euteleostomi</taxon>
        <taxon>Actinopterygii</taxon>
        <taxon>Neopterygii</taxon>
        <taxon>Teleostei</taxon>
        <taxon>Anguilliformes</taxon>
        <taxon>Anguillidae</taxon>
        <taxon>Anguilla</taxon>
    </lineage>
</organism>
<dbReference type="AlphaFoldDB" id="A0A0E9T6N7"/>
<dbReference type="Gene3D" id="1.50.10.20">
    <property type="match status" value="1"/>
</dbReference>
<accession>A0A0E9T6N7</accession>
<dbReference type="InterPro" id="IPR011626">
    <property type="entry name" value="Alpha-macroglobulin_TED"/>
</dbReference>
<protein>
    <recommendedName>
        <fullName evidence="1">Alpha-macroglobulin-like TED domain-containing protein</fullName>
    </recommendedName>
</protein>
<dbReference type="SUPFAM" id="SSF48239">
    <property type="entry name" value="Terpenoid cyclases/Protein prenyltransferases"/>
    <property type="match status" value="1"/>
</dbReference>